<feature type="compositionally biased region" description="Polar residues" evidence="1">
    <location>
        <begin position="409"/>
        <end position="421"/>
    </location>
</feature>
<keyword evidence="2" id="KW-0472">Membrane</keyword>
<evidence type="ECO:0000313" key="4">
    <source>
        <dbReference type="Proteomes" id="UP000326340"/>
    </source>
</evidence>
<name>A0A5Q4BAL6_9PEZI</name>
<dbReference type="PANTHER" id="PTHR35179:SF1">
    <property type="entry name" value="INTEGRAL MEMBRANE PROTEIN"/>
    <property type="match status" value="1"/>
</dbReference>
<feature type="non-terminal residue" evidence="3">
    <location>
        <position position="429"/>
    </location>
</feature>
<feature type="region of interest" description="Disordered" evidence="1">
    <location>
        <begin position="291"/>
        <end position="322"/>
    </location>
</feature>
<dbReference type="EMBL" id="PUHP01003128">
    <property type="protein sequence ID" value="TQN63978.1"/>
    <property type="molecule type" value="Genomic_DNA"/>
</dbReference>
<feature type="transmembrane region" description="Helical" evidence="2">
    <location>
        <begin position="152"/>
        <end position="172"/>
    </location>
</feature>
<feature type="transmembrane region" description="Helical" evidence="2">
    <location>
        <begin position="76"/>
        <end position="100"/>
    </location>
</feature>
<keyword evidence="4" id="KW-1185">Reference proteome</keyword>
<feature type="transmembrane region" description="Helical" evidence="2">
    <location>
        <begin position="193"/>
        <end position="210"/>
    </location>
</feature>
<evidence type="ECO:0000256" key="2">
    <source>
        <dbReference type="SAM" id="Phobius"/>
    </source>
</evidence>
<dbReference type="Proteomes" id="UP000326340">
    <property type="component" value="Unassembled WGS sequence"/>
</dbReference>
<gene>
    <name evidence="3" type="ORF">CSHISOI_11444</name>
</gene>
<feature type="region of interest" description="Disordered" evidence="1">
    <location>
        <begin position="349"/>
        <end position="429"/>
    </location>
</feature>
<keyword evidence="2" id="KW-0812">Transmembrane</keyword>
<sequence>SSPTRSSEEIRTSGISMAGTLVPPWYEASTPTNEEQNIASMFWGFTLGVGLWSGVKGYRQSKANWKRTHHINTYVWLIWAEWMASIVIGIVSWCYLTALIGPSFEYFFLLQPATPVSRRLTRKKQVQCLMQIIINRIAILMPIPAHATRLKWAVFAVLLAVNISVFCIWIPARLQISKTYIHINEIWDRIEKGIFLIVDAGLNLTFIYLVKSRLIASGLTKYTALFRFNLAMIAISMSLDIILIGLMSLPNTLIYAQFHPLAYLLKLHIEMGMAELIAKVVKALHPMSPHLESRRDSNEIAPDANQHQKSASKSTGSRRFSSSYLGGRRCVLGSTTADADGAVTEIERSFGGRAKPPAPEPEPESEPESHADAVSGRAGPAEEALSRPHSLSRRATEPGNLASLEMTPQPRSGRQDSSSTVKDNDQEVT</sequence>
<protein>
    <submittedName>
        <fullName evidence="3">Uncharacterized protein</fullName>
    </submittedName>
</protein>
<feature type="non-terminal residue" evidence="3">
    <location>
        <position position="1"/>
    </location>
</feature>
<dbReference type="PANTHER" id="PTHR35179">
    <property type="entry name" value="PROTEIN CBG02620"/>
    <property type="match status" value="1"/>
</dbReference>
<keyword evidence="2" id="KW-1133">Transmembrane helix</keyword>
<feature type="transmembrane region" description="Helical" evidence="2">
    <location>
        <begin position="230"/>
        <end position="249"/>
    </location>
</feature>
<proteinExistence type="predicted"/>
<reference evidence="3 4" key="1">
    <citation type="journal article" date="2019" name="Sci. Rep.">
        <title>Colletotrichum shisoi sp. nov., an anthracnose pathogen of Perilla frutescens in Japan: molecular phylogenetic, morphological and genomic evidence.</title>
        <authorList>
            <person name="Gan P."/>
            <person name="Tsushima A."/>
            <person name="Hiroyama R."/>
            <person name="Narusaka M."/>
            <person name="Takano Y."/>
            <person name="Narusaka Y."/>
            <person name="Kawaradani M."/>
            <person name="Damm U."/>
            <person name="Shirasu K."/>
        </authorList>
    </citation>
    <scope>NUCLEOTIDE SEQUENCE [LARGE SCALE GENOMIC DNA]</scope>
    <source>
        <strain evidence="3 4">PG-2018a</strain>
    </source>
</reference>
<feature type="transmembrane region" description="Helical" evidence="2">
    <location>
        <begin position="38"/>
        <end position="55"/>
    </location>
</feature>
<evidence type="ECO:0000256" key="1">
    <source>
        <dbReference type="SAM" id="MobiDB-lite"/>
    </source>
</evidence>
<accession>A0A5Q4BAL6</accession>
<organism evidence="3 4">
    <name type="scientific">Colletotrichum shisoi</name>
    <dbReference type="NCBI Taxonomy" id="2078593"/>
    <lineage>
        <taxon>Eukaryota</taxon>
        <taxon>Fungi</taxon>
        <taxon>Dikarya</taxon>
        <taxon>Ascomycota</taxon>
        <taxon>Pezizomycotina</taxon>
        <taxon>Sordariomycetes</taxon>
        <taxon>Hypocreomycetidae</taxon>
        <taxon>Glomerellales</taxon>
        <taxon>Glomerellaceae</taxon>
        <taxon>Colletotrichum</taxon>
        <taxon>Colletotrichum destructivum species complex</taxon>
    </lineage>
</organism>
<feature type="compositionally biased region" description="Low complexity" evidence="1">
    <location>
        <begin position="311"/>
        <end position="322"/>
    </location>
</feature>
<dbReference type="AlphaFoldDB" id="A0A5Q4BAL6"/>
<dbReference type="OrthoDB" id="16820at2759"/>
<evidence type="ECO:0000313" key="3">
    <source>
        <dbReference type="EMBL" id="TQN63978.1"/>
    </source>
</evidence>
<comment type="caution">
    <text evidence="3">The sequence shown here is derived from an EMBL/GenBank/DDBJ whole genome shotgun (WGS) entry which is preliminary data.</text>
</comment>